<evidence type="ECO:0000256" key="3">
    <source>
        <dbReference type="SAM" id="SignalP"/>
    </source>
</evidence>
<feature type="transmembrane region" description="Helical" evidence="2">
    <location>
        <begin position="250"/>
        <end position="271"/>
    </location>
</feature>
<comment type="caution">
    <text evidence="4">The sequence shown here is derived from an EMBL/GenBank/DDBJ whole genome shotgun (WGS) entry which is preliminary data.</text>
</comment>
<feature type="region of interest" description="Disordered" evidence="1">
    <location>
        <begin position="27"/>
        <end position="49"/>
    </location>
</feature>
<dbReference type="AlphaFoldDB" id="A0A8H3TM73"/>
<feature type="chain" id="PRO_5034365327" evidence="3">
    <location>
        <begin position="20"/>
        <end position="470"/>
    </location>
</feature>
<dbReference type="EMBL" id="BLZA01000002">
    <property type="protein sequence ID" value="GHJ83656.1"/>
    <property type="molecule type" value="Genomic_DNA"/>
</dbReference>
<organism evidence="4 5">
    <name type="scientific">Naganishia liquefaciens</name>
    <dbReference type="NCBI Taxonomy" id="104408"/>
    <lineage>
        <taxon>Eukaryota</taxon>
        <taxon>Fungi</taxon>
        <taxon>Dikarya</taxon>
        <taxon>Basidiomycota</taxon>
        <taxon>Agaricomycotina</taxon>
        <taxon>Tremellomycetes</taxon>
        <taxon>Filobasidiales</taxon>
        <taxon>Filobasidiaceae</taxon>
        <taxon>Naganishia</taxon>
    </lineage>
</organism>
<evidence type="ECO:0000313" key="4">
    <source>
        <dbReference type="EMBL" id="GHJ83656.1"/>
    </source>
</evidence>
<evidence type="ECO:0000256" key="1">
    <source>
        <dbReference type="SAM" id="MobiDB-lite"/>
    </source>
</evidence>
<feature type="region of interest" description="Disordered" evidence="1">
    <location>
        <begin position="160"/>
        <end position="181"/>
    </location>
</feature>
<keyword evidence="3" id="KW-0732">Signal</keyword>
<feature type="region of interest" description="Disordered" evidence="1">
    <location>
        <begin position="415"/>
        <end position="470"/>
    </location>
</feature>
<keyword evidence="2" id="KW-1133">Transmembrane helix</keyword>
<keyword evidence="2" id="KW-0812">Transmembrane</keyword>
<reference evidence="4" key="1">
    <citation type="submission" date="2020-07" db="EMBL/GenBank/DDBJ databases">
        <title>Draft Genome Sequence of a Deep-Sea Yeast, Naganishia (Cryptococcus) liquefaciens strain N6.</title>
        <authorList>
            <person name="Han Y.W."/>
            <person name="Kajitani R."/>
            <person name="Morimoto H."/>
            <person name="Parhat M."/>
            <person name="Tsubouchi H."/>
            <person name="Bakenova O."/>
            <person name="Ogata M."/>
            <person name="Argunhan B."/>
            <person name="Aoki R."/>
            <person name="Kajiwara S."/>
            <person name="Itoh T."/>
            <person name="Iwasaki H."/>
        </authorList>
    </citation>
    <scope>NUCLEOTIDE SEQUENCE</scope>
    <source>
        <strain evidence="4">N6</strain>
    </source>
</reference>
<name>A0A8H3TM73_9TREE</name>
<evidence type="ECO:0000256" key="2">
    <source>
        <dbReference type="SAM" id="Phobius"/>
    </source>
</evidence>
<dbReference type="OrthoDB" id="3261505at2759"/>
<feature type="compositionally biased region" description="Basic residues" evidence="1">
    <location>
        <begin position="36"/>
        <end position="48"/>
    </location>
</feature>
<sequence length="470" mass="48306">MRIFKHLSLLALASATATATLFDAANPHGPRDRLVQRHRQHQHHHPRTTPHMVVVPRAGAAYNETDHDSTASIEIGGAQRQTTSSSDAVVTSSAAAVPTSSSSRVVSSASDSGVASSATSVVASVTSTSIAVPTAAVTSSSSASIIVTSTTVSTILASTSTSDSSSSTIDSTSSTPLSSTPISSASQIISTVRSTVTDPADVLTTPTATTRAAKTGSVSIKTASVSATASAAAAGSGGETTGMSSGTKTAIIVVCVVGGIAVGAFALWTIIRRWKLRPSRRFDGRMNPLDFSPTSPDAFYEKTHGRAGSTSSADRQRRQFVDELDNDDHEVYDHHVHAQQYDLAGMEGGAALAGVPSHDFTAGVASSYPHHQEPYDMDNADNDEGYTTLRRGPTTFAGIGAGGAGIPGAGASPLNASAYQPDGSYRDDVSDGYHSHAPHGLAREPSLGRPTRGEGPYAAATHFAGSGPRY</sequence>
<keyword evidence="2" id="KW-0472">Membrane</keyword>
<keyword evidence="5" id="KW-1185">Reference proteome</keyword>
<feature type="region of interest" description="Disordered" evidence="1">
    <location>
        <begin position="293"/>
        <end position="316"/>
    </location>
</feature>
<feature type="signal peptide" evidence="3">
    <location>
        <begin position="1"/>
        <end position="19"/>
    </location>
</feature>
<proteinExistence type="predicted"/>
<accession>A0A8H3TM73</accession>
<evidence type="ECO:0000313" key="5">
    <source>
        <dbReference type="Proteomes" id="UP000620104"/>
    </source>
</evidence>
<protein>
    <submittedName>
        <fullName evidence="4">Uncharacterized protein</fullName>
    </submittedName>
</protein>
<gene>
    <name evidence="4" type="ORF">NliqN6_0058</name>
</gene>
<dbReference type="Proteomes" id="UP000620104">
    <property type="component" value="Unassembled WGS sequence"/>
</dbReference>
<feature type="compositionally biased region" description="Basic and acidic residues" evidence="1">
    <location>
        <begin position="424"/>
        <end position="434"/>
    </location>
</feature>